<dbReference type="PANTHER" id="PTHR30545:SF2">
    <property type="entry name" value="SUGAR FERMENTATION STIMULATION PROTEIN A"/>
    <property type="match status" value="1"/>
</dbReference>
<dbReference type="CDD" id="cd22359">
    <property type="entry name" value="SfsA-like_bacterial"/>
    <property type="match status" value="1"/>
</dbReference>
<feature type="domain" description="SfsA N-terminal OB" evidence="3">
    <location>
        <begin position="13"/>
        <end position="79"/>
    </location>
</feature>
<protein>
    <recommendedName>
        <fullName evidence="1">Sugar fermentation stimulation protein homolog</fullName>
    </recommendedName>
</protein>
<accession>A0A7C3GCQ5</accession>
<evidence type="ECO:0000259" key="2">
    <source>
        <dbReference type="Pfam" id="PF03749"/>
    </source>
</evidence>
<evidence type="ECO:0000259" key="3">
    <source>
        <dbReference type="Pfam" id="PF17746"/>
    </source>
</evidence>
<gene>
    <name evidence="1 4" type="primary">sfsA</name>
    <name evidence="4" type="ORF">ENJ46_05170</name>
</gene>
<evidence type="ECO:0000313" key="4">
    <source>
        <dbReference type="EMBL" id="HFB55296.1"/>
    </source>
</evidence>
<evidence type="ECO:0000256" key="1">
    <source>
        <dbReference type="HAMAP-Rule" id="MF_00095"/>
    </source>
</evidence>
<organism evidence="4">
    <name type="scientific">Hellea balneolensis</name>
    <dbReference type="NCBI Taxonomy" id="287478"/>
    <lineage>
        <taxon>Bacteria</taxon>
        <taxon>Pseudomonadati</taxon>
        <taxon>Pseudomonadota</taxon>
        <taxon>Alphaproteobacteria</taxon>
        <taxon>Maricaulales</taxon>
        <taxon>Robiginitomaculaceae</taxon>
        <taxon>Hellea</taxon>
    </lineage>
</organism>
<sequence length="233" mass="26188">MKFTTPLIKGRLVERYKRFFADIELDNGKIITAHCANTGSMAGLKDPGNPVWVSPVDNPKRKLKYDWHMVEVGSALVGIHTHAANKIVEEALKENHIQELLGYDSIRREVKYGQNSRIDFLLQDKDKPDCYVEIKSITYSRTKGLAEFPDSPTARGTKHLVELSHMAQDGARAVMLYLVQRADCNQFRIADDIDPEYQSTLIRAKQSGVESLAYACALSPLEISLSHAIKSIE</sequence>
<dbReference type="InterPro" id="IPR005224">
    <property type="entry name" value="SfsA"/>
</dbReference>
<dbReference type="AlphaFoldDB" id="A0A7C3GCQ5"/>
<comment type="similarity">
    <text evidence="1">Belongs to the SfsA family.</text>
</comment>
<dbReference type="InterPro" id="IPR041465">
    <property type="entry name" value="SfsA_N"/>
</dbReference>
<comment type="caution">
    <text evidence="4">The sequence shown here is derived from an EMBL/GenBank/DDBJ whole genome shotgun (WGS) entry which is preliminary data.</text>
</comment>
<proteinExistence type="inferred from homology"/>
<dbReference type="InterPro" id="IPR040452">
    <property type="entry name" value="SfsA_C"/>
</dbReference>
<dbReference type="Proteomes" id="UP000886042">
    <property type="component" value="Unassembled WGS sequence"/>
</dbReference>
<reference evidence="4" key="1">
    <citation type="journal article" date="2020" name="mSystems">
        <title>Genome- and Community-Level Interaction Insights into Carbon Utilization and Element Cycling Functions of Hydrothermarchaeota in Hydrothermal Sediment.</title>
        <authorList>
            <person name="Zhou Z."/>
            <person name="Liu Y."/>
            <person name="Xu W."/>
            <person name="Pan J."/>
            <person name="Luo Z.H."/>
            <person name="Li M."/>
        </authorList>
    </citation>
    <scope>NUCLEOTIDE SEQUENCE [LARGE SCALE GENOMIC DNA]</scope>
    <source>
        <strain evidence="4">HyVt-489</strain>
    </source>
</reference>
<dbReference type="GO" id="GO:0003677">
    <property type="term" value="F:DNA binding"/>
    <property type="evidence" value="ECO:0007669"/>
    <property type="project" value="InterPro"/>
</dbReference>
<dbReference type="Pfam" id="PF03749">
    <property type="entry name" value="SfsA"/>
    <property type="match status" value="1"/>
</dbReference>
<dbReference type="PANTHER" id="PTHR30545">
    <property type="entry name" value="SUGAR FERMENTATION STIMULATION PROTEIN A"/>
    <property type="match status" value="1"/>
</dbReference>
<dbReference type="HAMAP" id="MF_00095">
    <property type="entry name" value="SfsA"/>
    <property type="match status" value="1"/>
</dbReference>
<feature type="domain" description="Sugar fermentation stimulation protein C-terminal" evidence="2">
    <location>
        <begin position="83"/>
        <end position="220"/>
    </location>
</feature>
<dbReference type="NCBIfam" id="TIGR00230">
    <property type="entry name" value="sfsA"/>
    <property type="match status" value="1"/>
</dbReference>
<dbReference type="Gene3D" id="3.40.1350.60">
    <property type="match status" value="1"/>
</dbReference>
<dbReference type="Gene3D" id="2.40.50.580">
    <property type="match status" value="1"/>
</dbReference>
<name>A0A7C3GCQ5_9PROT</name>
<dbReference type="Pfam" id="PF17746">
    <property type="entry name" value="SfsA_N"/>
    <property type="match status" value="1"/>
</dbReference>
<dbReference type="EMBL" id="DRMN01000339">
    <property type="protein sequence ID" value="HFB55296.1"/>
    <property type="molecule type" value="Genomic_DNA"/>
</dbReference>